<feature type="transmembrane region" description="Helical" evidence="9">
    <location>
        <begin position="141"/>
        <end position="165"/>
    </location>
</feature>
<keyword evidence="7 9" id="KW-1133">Transmembrane helix</keyword>
<feature type="transmembrane region" description="Helical" evidence="9">
    <location>
        <begin position="213"/>
        <end position="234"/>
    </location>
</feature>
<dbReference type="CDD" id="cd18580">
    <property type="entry name" value="ABC_6TM_ABCC_D2"/>
    <property type="match status" value="1"/>
</dbReference>
<feature type="transmembrane region" description="Helical" evidence="9">
    <location>
        <begin position="240"/>
        <end position="264"/>
    </location>
</feature>
<dbReference type="InterPro" id="IPR044726">
    <property type="entry name" value="ABCC_6TM_D2"/>
</dbReference>
<dbReference type="PROSITE" id="PS00211">
    <property type="entry name" value="ABC_TRANSPORTER_1"/>
    <property type="match status" value="1"/>
</dbReference>
<dbReference type="Pfam" id="PF00005">
    <property type="entry name" value="ABC_tran"/>
    <property type="match status" value="1"/>
</dbReference>
<dbReference type="SUPFAM" id="SSF52540">
    <property type="entry name" value="P-loop containing nucleoside triphosphate hydrolases"/>
    <property type="match status" value="1"/>
</dbReference>
<comment type="caution">
    <text evidence="12">The sequence shown here is derived from an EMBL/GenBank/DDBJ whole genome shotgun (WGS) entry which is preliminary data.</text>
</comment>
<keyword evidence="8 9" id="KW-0472">Membrane</keyword>
<dbReference type="PANTHER" id="PTHR24223:SF456">
    <property type="entry name" value="MULTIDRUG RESISTANCE-ASSOCIATED PROTEIN LETHAL(2)03659"/>
    <property type="match status" value="1"/>
</dbReference>
<protein>
    <submittedName>
        <fullName evidence="12">Uncharacterized protein</fullName>
    </submittedName>
</protein>
<feature type="transmembrane region" description="Helical" evidence="9">
    <location>
        <begin position="697"/>
        <end position="722"/>
    </location>
</feature>
<evidence type="ECO:0000256" key="6">
    <source>
        <dbReference type="ARBA" id="ARBA00022840"/>
    </source>
</evidence>
<evidence type="ECO:0000256" key="4">
    <source>
        <dbReference type="ARBA" id="ARBA00022692"/>
    </source>
</evidence>
<dbReference type="Pfam" id="PF00664">
    <property type="entry name" value="ABC_membrane"/>
    <property type="match status" value="2"/>
</dbReference>
<evidence type="ECO:0000256" key="9">
    <source>
        <dbReference type="SAM" id="Phobius"/>
    </source>
</evidence>
<dbReference type="InterPro" id="IPR044746">
    <property type="entry name" value="ABCC_6TM_D1"/>
</dbReference>
<feature type="transmembrane region" description="Helical" evidence="9">
    <location>
        <begin position="327"/>
        <end position="346"/>
    </location>
</feature>
<evidence type="ECO:0000313" key="13">
    <source>
        <dbReference type="Proteomes" id="UP000789595"/>
    </source>
</evidence>
<evidence type="ECO:0000256" key="1">
    <source>
        <dbReference type="ARBA" id="ARBA00004141"/>
    </source>
</evidence>
<dbReference type="SMART" id="SM00382">
    <property type="entry name" value="AAA"/>
    <property type="match status" value="1"/>
</dbReference>
<evidence type="ECO:0000259" key="10">
    <source>
        <dbReference type="PROSITE" id="PS50893"/>
    </source>
</evidence>
<feature type="transmembrane region" description="Helical" evidence="9">
    <location>
        <begin position="946"/>
        <end position="967"/>
    </location>
</feature>
<dbReference type="InterPro" id="IPR036640">
    <property type="entry name" value="ABC1_TM_sf"/>
</dbReference>
<dbReference type="InterPro" id="IPR003593">
    <property type="entry name" value="AAA+_ATPase"/>
</dbReference>
<feature type="domain" description="ABC transmembrane type-1" evidence="11">
    <location>
        <begin position="102"/>
        <end position="371"/>
    </location>
</feature>
<gene>
    <name evidence="12" type="ORF">PECAL_1P08730</name>
</gene>
<dbReference type="InterPro" id="IPR050173">
    <property type="entry name" value="ABC_transporter_C-like"/>
</dbReference>
<dbReference type="GO" id="GO:0016887">
    <property type="term" value="F:ATP hydrolysis activity"/>
    <property type="evidence" value="ECO:0007669"/>
    <property type="project" value="InterPro"/>
</dbReference>
<dbReference type="GO" id="GO:0005524">
    <property type="term" value="F:ATP binding"/>
    <property type="evidence" value="ECO:0007669"/>
    <property type="project" value="UniProtKB-KW"/>
</dbReference>
<comment type="similarity">
    <text evidence="2">Belongs to the ABC transporter superfamily. ABCC family. Conjugate transporter (TC 3.A.1.208) subfamily.</text>
</comment>
<feature type="domain" description="ABC transporter" evidence="10">
    <location>
        <begin position="415"/>
        <end position="643"/>
    </location>
</feature>
<evidence type="ECO:0000256" key="7">
    <source>
        <dbReference type="ARBA" id="ARBA00022989"/>
    </source>
</evidence>
<reference evidence="12" key="1">
    <citation type="submission" date="2021-11" db="EMBL/GenBank/DDBJ databases">
        <authorList>
            <consortium name="Genoscope - CEA"/>
            <person name="William W."/>
        </authorList>
    </citation>
    <scope>NUCLEOTIDE SEQUENCE</scope>
</reference>
<evidence type="ECO:0000313" key="12">
    <source>
        <dbReference type="EMBL" id="CAH0364507.1"/>
    </source>
</evidence>
<keyword evidence="5" id="KW-0547">Nucleotide-binding</keyword>
<dbReference type="CDD" id="cd18579">
    <property type="entry name" value="ABC_6TM_ABCC_D1"/>
    <property type="match status" value="1"/>
</dbReference>
<dbReference type="Gene3D" id="3.40.50.300">
    <property type="entry name" value="P-loop containing nucleotide triphosphate hydrolases"/>
    <property type="match status" value="1"/>
</dbReference>
<keyword evidence="3" id="KW-0813">Transport</keyword>
<dbReference type="SUPFAM" id="SSF90123">
    <property type="entry name" value="ABC transporter transmembrane region"/>
    <property type="match status" value="2"/>
</dbReference>
<proteinExistence type="inferred from homology"/>
<feature type="transmembrane region" description="Helical" evidence="9">
    <location>
        <begin position="101"/>
        <end position="121"/>
    </location>
</feature>
<feature type="transmembrane region" description="Helical" evidence="9">
    <location>
        <begin position="818"/>
        <end position="846"/>
    </location>
</feature>
<dbReference type="InterPro" id="IPR011527">
    <property type="entry name" value="ABC1_TM_dom"/>
</dbReference>
<dbReference type="InterPro" id="IPR003439">
    <property type="entry name" value="ABC_transporter-like_ATP-bd"/>
</dbReference>
<sequence>MCKHPEEPAGDAHKAADAAEAAEAAPYDAASLWSRLTYRYALPLFRIGVQRPLQIDDLPTIATRDELPDVTRRIVDAWEAERTKPKPSLPWALARCMRKDLILSGMLFLLDFGALVAQAALLRPFVNWLARSTGNAGGGFWRAALVVIAGLTNLFAHHAAFFMVMRIGWNLRLGMTVALQKKLLRTRAAEVSRVSTGFIVSLVTNDCQRFDNLLPFLHAPWVSGILIVVAYFLISNIVGYAASAAGLSVLLVSVAIQARLGFVFKKLRAKTAKATDGRVRLISELLNGILSVKAFAWEEPCLEAVAAARSKEASTVLRAQWCRSLTAALYFSTTAMSVFATYAVYFRTQRGHKLSVGDVTSLVALLNALRQIVSFGCAYFAMAGPECLVAVRRMQRFLELDECARVPVPVDEHLLRADGATVAWPRASHPAVLDACCAVKPGQVIVVAGPVGCGKSSLLQASLGELDVTAGKLESSRGVVYAPQSAWIFSGTLLENVTLGAQKIDRQAFDRAVEACALRVDIDSLEHGEQTLLGERGVNLSGGQKARVGLARCVYASEVSLAAPLALLDDPLAAVDPSVGKHLLDACVFGALKKCGVVLATHSRQVLQRADAVLVLDATGTALGFSKWHDLPEQALALVRVDDEDEIDEVVDAKDVIVTTTKSKEDAPTQKEETREVGDVSMKTWAGYARRAGPYTLIILVLLFVVGQGLLVYGDFFLLNWASKKPRQQRKTKYLKAYAVIAACLLVVAVTRASSFFCWTIKAANVLHNDAVSRVLRAPLWWHHATPRGQVLNRLSQDVGNVDELLAQALFDMTQLGIMMLSVVVTACVALPWMCLVLPLLLYVFLRHKRFVGASMTELKRLEAITKSPAVGIFSDTLHGLTATRAFRGEAKAEGALLGALDKNARSWFWWLLSQRYLGFYLDAICVTFLACLLVATILLRNHHQPQILALALLYAVQLAGTFQWTVRQHALAESFMASVAVWKSNLRRLTRSTRQCPCDCVCSMV</sequence>
<evidence type="ECO:0000259" key="11">
    <source>
        <dbReference type="PROSITE" id="PS50929"/>
    </source>
</evidence>
<evidence type="ECO:0000256" key="8">
    <source>
        <dbReference type="ARBA" id="ARBA00023136"/>
    </source>
</evidence>
<dbReference type="AlphaFoldDB" id="A0A8J2WQ53"/>
<dbReference type="GO" id="GO:0140359">
    <property type="term" value="F:ABC-type transporter activity"/>
    <property type="evidence" value="ECO:0007669"/>
    <property type="project" value="InterPro"/>
</dbReference>
<name>A0A8J2WQ53_9STRA</name>
<dbReference type="EMBL" id="CAKKNE010000001">
    <property type="protein sequence ID" value="CAH0364507.1"/>
    <property type="molecule type" value="Genomic_DNA"/>
</dbReference>
<evidence type="ECO:0000256" key="3">
    <source>
        <dbReference type="ARBA" id="ARBA00022448"/>
    </source>
</evidence>
<keyword evidence="6" id="KW-0067">ATP-binding</keyword>
<evidence type="ECO:0000256" key="5">
    <source>
        <dbReference type="ARBA" id="ARBA00022741"/>
    </source>
</evidence>
<dbReference type="Proteomes" id="UP000789595">
    <property type="component" value="Unassembled WGS sequence"/>
</dbReference>
<feature type="domain" description="ABC transmembrane type-1" evidence="11">
    <location>
        <begin position="698"/>
        <end position="969"/>
    </location>
</feature>
<feature type="non-terminal residue" evidence="12">
    <location>
        <position position="1006"/>
    </location>
</feature>
<evidence type="ECO:0000256" key="2">
    <source>
        <dbReference type="ARBA" id="ARBA00009726"/>
    </source>
</evidence>
<dbReference type="InterPro" id="IPR027417">
    <property type="entry name" value="P-loop_NTPase"/>
</dbReference>
<dbReference type="GO" id="GO:0016020">
    <property type="term" value="C:membrane"/>
    <property type="evidence" value="ECO:0007669"/>
    <property type="project" value="UniProtKB-SubCell"/>
</dbReference>
<keyword evidence="4 9" id="KW-0812">Transmembrane</keyword>
<comment type="subcellular location">
    <subcellularLocation>
        <location evidence="1">Membrane</location>
        <topology evidence="1">Multi-pass membrane protein</topology>
    </subcellularLocation>
</comment>
<dbReference type="OrthoDB" id="6500128at2759"/>
<feature type="transmembrane region" description="Helical" evidence="9">
    <location>
        <begin position="734"/>
        <end position="753"/>
    </location>
</feature>
<feature type="transmembrane region" description="Helical" evidence="9">
    <location>
        <begin position="920"/>
        <end position="940"/>
    </location>
</feature>
<keyword evidence="13" id="KW-1185">Reference proteome</keyword>
<dbReference type="PANTHER" id="PTHR24223">
    <property type="entry name" value="ATP-BINDING CASSETTE SUB-FAMILY C"/>
    <property type="match status" value="1"/>
</dbReference>
<dbReference type="InterPro" id="IPR017871">
    <property type="entry name" value="ABC_transporter-like_CS"/>
</dbReference>
<dbReference type="PROSITE" id="PS50929">
    <property type="entry name" value="ABC_TM1F"/>
    <property type="match status" value="2"/>
</dbReference>
<dbReference type="Gene3D" id="1.20.1560.10">
    <property type="entry name" value="ABC transporter type 1, transmembrane domain"/>
    <property type="match status" value="2"/>
</dbReference>
<dbReference type="PROSITE" id="PS50893">
    <property type="entry name" value="ABC_TRANSPORTER_2"/>
    <property type="match status" value="1"/>
</dbReference>
<accession>A0A8J2WQ53</accession>
<organism evidence="12 13">
    <name type="scientific">Pelagomonas calceolata</name>
    <dbReference type="NCBI Taxonomy" id="35677"/>
    <lineage>
        <taxon>Eukaryota</taxon>
        <taxon>Sar</taxon>
        <taxon>Stramenopiles</taxon>
        <taxon>Ochrophyta</taxon>
        <taxon>Pelagophyceae</taxon>
        <taxon>Pelagomonadales</taxon>
        <taxon>Pelagomonadaceae</taxon>
        <taxon>Pelagomonas</taxon>
    </lineage>
</organism>